<evidence type="ECO:0000313" key="3">
    <source>
        <dbReference type="Proteomes" id="UP000291562"/>
    </source>
</evidence>
<name>A0A411HIX8_9GAMM</name>
<sequence length="222" mass="24625">MFTFIQWLARNCSSLFVLCAGMALGVLICIPLLPHGWSLPDASANLLGGILGAVGSVGGAFCLIQYQEQRKNALALISIQTSCLELASACVMAFAGLKNSQPEVIRSGLEISIELIDRFIVRTGRYEDSLCLLSHRERQAHSLLEHLLYMYKKQADDFIPILKDATKKEPVPTQLSHNEMRSKINTHCKNMQNTIRLMHSKFAVLVPKIANSDTWPADAREA</sequence>
<evidence type="ECO:0000313" key="2">
    <source>
        <dbReference type="EMBL" id="QBB70458.1"/>
    </source>
</evidence>
<proteinExistence type="predicted"/>
<evidence type="ECO:0000256" key="1">
    <source>
        <dbReference type="SAM" id="Phobius"/>
    </source>
</evidence>
<accession>A0A411HIX8</accession>
<protein>
    <submittedName>
        <fullName evidence="2">Uncharacterized protein</fullName>
    </submittedName>
</protein>
<keyword evidence="1" id="KW-0812">Transmembrane</keyword>
<reference evidence="2 3" key="1">
    <citation type="submission" date="2019-01" db="EMBL/GenBank/DDBJ databases">
        <title>Pseudolysobacter antarctica gen. nov., sp. nov., isolated from Fildes Peninsula, Antarctica.</title>
        <authorList>
            <person name="Wei Z."/>
            <person name="Peng F."/>
        </authorList>
    </citation>
    <scope>NUCLEOTIDE SEQUENCE [LARGE SCALE GENOMIC DNA]</scope>
    <source>
        <strain evidence="2 3">AQ6-296</strain>
    </source>
</reference>
<feature type="transmembrane region" description="Helical" evidence="1">
    <location>
        <begin position="12"/>
        <end position="34"/>
    </location>
</feature>
<feature type="transmembrane region" description="Helical" evidence="1">
    <location>
        <begin position="46"/>
        <end position="66"/>
    </location>
</feature>
<gene>
    <name evidence="2" type="ORF">ELE36_08815</name>
</gene>
<dbReference type="EMBL" id="CP035704">
    <property type="protein sequence ID" value="QBB70458.1"/>
    <property type="molecule type" value="Genomic_DNA"/>
</dbReference>
<keyword evidence="1" id="KW-1133">Transmembrane helix</keyword>
<keyword evidence="1" id="KW-0472">Membrane</keyword>
<keyword evidence="3" id="KW-1185">Reference proteome</keyword>
<dbReference type="RefSeq" id="WP_129832716.1">
    <property type="nucleotide sequence ID" value="NZ_CP035704.1"/>
</dbReference>
<dbReference type="Proteomes" id="UP000291562">
    <property type="component" value="Chromosome"/>
</dbReference>
<dbReference type="KEGG" id="xbc:ELE36_08815"/>
<feature type="transmembrane region" description="Helical" evidence="1">
    <location>
        <begin position="73"/>
        <end position="97"/>
    </location>
</feature>
<organism evidence="2 3">
    <name type="scientific">Pseudolysobacter antarcticus</name>
    <dbReference type="NCBI Taxonomy" id="2511995"/>
    <lineage>
        <taxon>Bacteria</taxon>
        <taxon>Pseudomonadati</taxon>
        <taxon>Pseudomonadota</taxon>
        <taxon>Gammaproteobacteria</taxon>
        <taxon>Lysobacterales</taxon>
        <taxon>Rhodanobacteraceae</taxon>
        <taxon>Pseudolysobacter</taxon>
    </lineage>
</organism>
<dbReference type="AlphaFoldDB" id="A0A411HIX8"/>